<accession>A0A2R6XGE3</accession>
<evidence type="ECO:0000313" key="8">
    <source>
        <dbReference type="Proteomes" id="UP000244005"/>
    </source>
</evidence>
<dbReference type="GO" id="GO:0006355">
    <property type="term" value="P:regulation of DNA-templated transcription"/>
    <property type="evidence" value="ECO:0000318"/>
    <property type="project" value="GO_Central"/>
</dbReference>
<dbReference type="InterPro" id="IPR011598">
    <property type="entry name" value="bHLH_dom"/>
</dbReference>
<dbReference type="GO" id="GO:0005634">
    <property type="term" value="C:nucleus"/>
    <property type="evidence" value="ECO:0000318"/>
    <property type="project" value="GO_Central"/>
</dbReference>
<keyword evidence="8" id="KW-1185">Reference proteome</keyword>
<evidence type="ECO:0000256" key="1">
    <source>
        <dbReference type="ARBA" id="ARBA00004123"/>
    </source>
</evidence>
<dbReference type="PANTHER" id="PTHR31945">
    <property type="entry name" value="TRANSCRIPTION FACTOR SCREAM2-RELATED"/>
    <property type="match status" value="1"/>
</dbReference>
<feature type="region of interest" description="Disordered" evidence="5">
    <location>
        <begin position="316"/>
        <end position="370"/>
    </location>
</feature>
<dbReference type="CDD" id="cd04873">
    <property type="entry name" value="ACT_UUR-ACR-like"/>
    <property type="match status" value="1"/>
</dbReference>
<dbReference type="SUPFAM" id="SSF47459">
    <property type="entry name" value="HLH, helix-loop-helix DNA-binding domain"/>
    <property type="match status" value="1"/>
</dbReference>
<feature type="compositionally biased region" description="Basic and acidic residues" evidence="5">
    <location>
        <begin position="12"/>
        <end position="24"/>
    </location>
</feature>
<comment type="subcellular location">
    <subcellularLocation>
        <location evidence="1">Nucleus</location>
    </subcellularLocation>
</comment>
<name>A0A2R6XGE3_MARPO</name>
<dbReference type="SMART" id="SM00353">
    <property type="entry name" value="HLH"/>
    <property type="match status" value="1"/>
</dbReference>
<proteinExistence type="predicted"/>
<dbReference type="PANTHER" id="PTHR31945:SF144">
    <property type="entry name" value="BHLH DOMAIN-CONTAINING PROTEIN"/>
    <property type="match status" value="1"/>
</dbReference>
<reference evidence="8" key="1">
    <citation type="journal article" date="2017" name="Cell">
        <title>Insights into land plant evolution garnered from the Marchantia polymorpha genome.</title>
        <authorList>
            <person name="Bowman J.L."/>
            <person name="Kohchi T."/>
            <person name="Yamato K.T."/>
            <person name="Jenkins J."/>
            <person name="Shu S."/>
            <person name="Ishizaki K."/>
            <person name="Yamaoka S."/>
            <person name="Nishihama R."/>
            <person name="Nakamura Y."/>
            <person name="Berger F."/>
            <person name="Adam C."/>
            <person name="Aki S.S."/>
            <person name="Althoff F."/>
            <person name="Araki T."/>
            <person name="Arteaga-Vazquez M.A."/>
            <person name="Balasubrmanian S."/>
            <person name="Barry K."/>
            <person name="Bauer D."/>
            <person name="Boehm C.R."/>
            <person name="Briginshaw L."/>
            <person name="Caballero-Perez J."/>
            <person name="Catarino B."/>
            <person name="Chen F."/>
            <person name="Chiyoda S."/>
            <person name="Chovatia M."/>
            <person name="Davies K.M."/>
            <person name="Delmans M."/>
            <person name="Demura T."/>
            <person name="Dierschke T."/>
            <person name="Dolan L."/>
            <person name="Dorantes-Acosta A.E."/>
            <person name="Eklund D.M."/>
            <person name="Florent S.N."/>
            <person name="Flores-Sandoval E."/>
            <person name="Fujiyama A."/>
            <person name="Fukuzawa H."/>
            <person name="Galik B."/>
            <person name="Grimanelli D."/>
            <person name="Grimwood J."/>
            <person name="Grossniklaus U."/>
            <person name="Hamada T."/>
            <person name="Haseloff J."/>
            <person name="Hetherington A.J."/>
            <person name="Higo A."/>
            <person name="Hirakawa Y."/>
            <person name="Hundley H.N."/>
            <person name="Ikeda Y."/>
            <person name="Inoue K."/>
            <person name="Inoue S.I."/>
            <person name="Ishida S."/>
            <person name="Jia Q."/>
            <person name="Kakita M."/>
            <person name="Kanazawa T."/>
            <person name="Kawai Y."/>
            <person name="Kawashima T."/>
            <person name="Kennedy M."/>
            <person name="Kinose K."/>
            <person name="Kinoshita T."/>
            <person name="Kohara Y."/>
            <person name="Koide E."/>
            <person name="Komatsu K."/>
            <person name="Kopischke S."/>
            <person name="Kubo M."/>
            <person name="Kyozuka J."/>
            <person name="Lagercrantz U."/>
            <person name="Lin S.S."/>
            <person name="Lindquist E."/>
            <person name="Lipzen A.M."/>
            <person name="Lu C.W."/>
            <person name="De Luna E."/>
            <person name="Martienssen R.A."/>
            <person name="Minamino N."/>
            <person name="Mizutani M."/>
            <person name="Mizutani M."/>
            <person name="Mochizuki N."/>
            <person name="Monte I."/>
            <person name="Mosher R."/>
            <person name="Nagasaki H."/>
            <person name="Nakagami H."/>
            <person name="Naramoto S."/>
            <person name="Nishitani K."/>
            <person name="Ohtani M."/>
            <person name="Okamoto T."/>
            <person name="Okumura M."/>
            <person name="Phillips J."/>
            <person name="Pollak B."/>
            <person name="Reinders A."/>
            <person name="Rovekamp M."/>
            <person name="Sano R."/>
            <person name="Sawa S."/>
            <person name="Schmid M.W."/>
            <person name="Shirakawa M."/>
            <person name="Solano R."/>
            <person name="Spunde A."/>
            <person name="Suetsugu N."/>
            <person name="Sugano S."/>
            <person name="Sugiyama A."/>
            <person name="Sun R."/>
            <person name="Suzuki Y."/>
            <person name="Takenaka M."/>
            <person name="Takezawa D."/>
            <person name="Tomogane H."/>
            <person name="Tsuzuki M."/>
            <person name="Ueda T."/>
            <person name="Umeda M."/>
            <person name="Ward J.M."/>
            <person name="Watanabe Y."/>
            <person name="Yazaki K."/>
            <person name="Yokoyama R."/>
            <person name="Yoshitake Y."/>
            <person name="Yotsui I."/>
            <person name="Zachgo S."/>
            <person name="Schmutz J."/>
        </authorList>
    </citation>
    <scope>NUCLEOTIDE SEQUENCE [LARGE SCALE GENOMIC DNA]</scope>
    <source>
        <strain evidence="8">Tak-1</strain>
    </source>
</reference>
<keyword evidence="2" id="KW-0805">Transcription regulation</keyword>
<evidence type="ECO:0000256" key="2">
    <source>
        <dbReference type="ARBA" id="ARBA00023015"/>
    </source>
</evidence>
<dbReference type="OrthoDB" id="623055at2759"/>
<dbReference type="PROSITE" id="PS50888">
    <property type="entry name" value="BHLH"/>
    <property type="match status" value="1"/>
</dbReference>
<protein>
    <recommendedName>
        <fullName evidence="6">BHLH domain-containing protein</fullName>
    </recommendedName>
</protein>
<evidence type="ECO:0000259" key="6">
    <source>
        <dbReference type="PROSITE" id="PS50888"/>
    </source>
</evidence>
<evidence type="ECO:0000256" key="5">
    <source>
        <dbReference type="SAM" id="MobiDB-lite"/>
    </source>
</evidence>
<dbReference type="Gene3D" id="4.10.280.10">
    <property type="entry name" value="Helix-loop-helix DNA-binding domain"/>
    <property type="match status" value="1"/>
</dbReference>
<evidence type="ECO:0000256" key="4">
    <source>
        <dbReference type="ARBA" id="ARBA00023242"/>
    </source>
</evidence>
<dbReference type="GO" id="GO:0043565">
    <property type="term" value="F:sequence-specific DNA binding"/>
    <property type="evidence" value="ECO:0000318"/>
    <property type="project" value="GO_Central"/>
</dbReference>
<feature type="compositionally biased region" description="Low complexity" evidence="5">
    <location>
        <begin position="218"/>
        <end position="229"/>
    </location>
</feature>
<organism evidence="7 8">
    <name type="scientific">Marchantia polymorpha</name>
    <name type="common">Common liverwort</name>
    <name type="synonym">Marchantia aquatica</name>
    <dbReference type="NCBI Taxonomy" id="3197"/>
    <lineage>
        <taxon>Eukaryota</taxon>
        <taxon>Viridiplantae</taxon>
        <taxon>Streptophyta</taxon>
        <taxon>Embryophyta</taxon>
        <taxon>Marchantiophyta</taxon>
        <taxon>Marchantiopsida</taxon>
        <taxon>Marchantiidae</taxon>
        <taxon>Marchantiales</taxon>
        <taxon>Marchantiaceae</taxon>
        <taxon>Marchantia</taxon>
    </lineage>
</organism>
<dbReference type="Proteomes" id="UP000244005">
    <property type="component" value="Unassembled WGS sequence"/>
</dbReference>
<gene>
    <name evidence="7" type="ORF">MARPO_0015s0003</name>
</gene>
<evidence type="ECO:0000256" key="3">
    <source>
        <dbReference type="ARBA" id="ARBA00023163"/>
    </source>
</evidence>
<dbReference type="InterPro" id="IPR051358">
    <property type="entry name" value="TF_AMS/ICE1/BHLH6-like"/>
</dbReference>
<keyword evidence="4" id="KW-0539">Nucleus</keyword>
<feature type="compositionally biased region" description="Basic and acidic residues" evidence="5">
    <location>
        <begin position="199"/>
        <end position="216"/>
    </location>
</feature>
<keyword evidence="3" id="KW-0804">Transcription</keyword>
<dbReference type="Pfam" id="PF00010">
    <property type="entry name" value="HLH"/>
    <property type="match status" value="1"/>
</dbReference>
<dbReference type="GO" id="GO:0003700">
    <property type="term" value="F:DNA-binding transcription factor activity"/>
    <property type="evidence" value="ECO:0000318"/>
    <property type="project" value="GO_Central"/>
</dbReference>
<evidence type="ECO:0000313" key="7">
    <source>
        <dbReference type="EMBL" id="PTQ45175.1"/>
    </source>
</evidence>
<sequence length="462" mass="51139">MHSIVGRGRRPAFREEQGWKEHSSPHTPLSPNFHADPLFGTPSGSLQDILRSVHMVEGSAFVSVPKSSGSQAPPDIIAPQQQQQVSSTARNVSVDAPVIDDGLGKLQRKQLQCHTSSSWDHNMRNEHVFEGYPHVGLADISNTQLQLDSFKPVGTWTDTPGADHEQQWTDLRRSSKTTMLSPGPNLDSGTCQPSVWRERWSDSSRVHASSHQERHRAAAPAAGAAAAAAHLEESTDGGSDPMDEKNSRRFSNTAGYCSSRNLFSERKRRKKMNDGLYSLRSIVPNISKMDKASIIGDAIKYVMELERQVKELEGEMELDEQRKNKINSSSDTLGSLAATGVQHGGDAAAQNDKDVDWNKNSGGNVSKLDTKDQPNVTLELSKMKTGMYNLRMFYQQQPGIFMHMTQAIESLDLNILNSHVSTCDGYVVHSMIAKDALQVPGPRTLTHLKQRNIRQTNGENYF</sequence>
<feature type="domain" description="BHLH" evidence="6">
    <location>
        <begin position="256"/>
        <end position="305"/>
    </location>
</feature>
<dbReference type="InterPro" id="IPR036638">
    <property type="entry name" value="HLH_DNA-bd_sf"/>
</dbReference>
<dbReference type="GO" id="GO:0046983">
    <property type="term" value="F:protein dimerization activity"/>
    <property type="evidence" value="ECO:0007669"/>
    <property type="project" value="InterPro"/>
</dbReference>
<dbReference type="EMBL" id="KZ772687">
    <property type="protein sequence ID" value="PTQ45175.1"/>
    <property type="molecule type" value="Genomic_DNA"/>
</dbReference>
<feature type="region of interest" description="Disordered" evidence="5">
    <location>
        <begin position="1"/>
        <end position="40"/>
    </location>
</feature>
<dbReference type="AlphaFoldDB" id="A0A2R6XGE3"/>
<feature type="region of interest" description="Disordered" evidence="5">
    <location>
        <begin position="199"/>
        <end position="253"/>
    </location>
</feature>